<dbReference type="EMBL" id="WQMT02000002">
    <property type="protein sequence ID" value="KAG9225817.1"/>
    <property type="molecule type" value="Genomic_DNA"/>
</dbReference>
<comment type="caution">
    <text evidence="1">The sequence shown here is derived from an EMBL/GenBank/DDBJ whole genome shotgun (WGS) entry which is preliminary data.</text>
</comment>
<gene>
    <name evidence="1" type="ORF">CCMSSC00406_0007827</name>
</gene>
<evidence type="ECO:0000313" key="2">
    <source>
        <dbReference type="Proteomes" id="UP000824881"/>
    </source>
</evidence>
<evidence type="ECO:0000313" key="1">
    <source>
        <dbReference type="EMBL" id="KAG9225817.1"/>
    </source>
</evidence>
<name>A0ACB7J5G2_PLECO</name>
<keyword evidence="2" id="KW-1185">Reference proteome</keyword>
<sequence>MRRARTKRPTIQIETYDDWDVSSTTGPLPSSQPPPSTLHNHTDYTFGPTGISTSRSVYRVDISRHPELEPIAPETRDVPDSNAFDPTQGSDADYVTLLPRRRTAGDAPLLAWLPHRDKYIEEFLRLEAPNINNICPRCSASVEPPNQYRCSQCFGDGLFCKTCIVEQHATNPLHQVENWNSMFFERCTLQSLGLRLQLGHPVDDECTNPVRAFGNSFIVITSHGVIPVTLDFCGCMGHAAHDVQLLRARLFPATSTDPRTAATFEVLRLFQLLSFGSKVSAYEFYQTLSRLTNNFGDPVPDRYSAFLRMVREWRHVRLMKRFGRGHDSSGVAGTSKGECAVLCPACPHPGKNLPPDWERHGESKKWIHTLFVAIDANFRLKRLSASNDARDPSLNRGSSYFVEEGEYKEFLDQADDETSQEVSTCNNYDAVKSASIRGGKGTTASGVGTIECSRHDMKRPVSVGDLQKGEKYRNMDYLYFSSIKNHSPKTVVVSYDIACQWSTNLTRRSATYPPELVSSANELSVRYLVPKFHLYAHRTECQINYSFNLTPYVGRTDGESPERGWAAMNPVASSTKEMGPGSRRDTLDDHFGDYNWRKVTLLHSVMLKKVQEAVKMRGDHVGDFLALSASLPAASVQTFSKLIQDWEGGLSEENPYEVTVEAVSANKVRLQMAQEEEAAIAADDTPPVHDTISPRIFVEQGLELLDQRDRLQDDTRRLGTHSTEIQQTRVSERRTRLLRRIAVWNAIQELYLPGVTLHKQTRSTENPSESELSVLLPSDLLPAFRVDDKLISAVKFLSSARCINPRTD</sequence>
<organism evidence="1 2">
    <name type="scientific">Pleurotus cornucopiae</name>
    <name type="common">Cornucopia mushroom</name>
    <dbReference type="NCBI Taxonomy" id="5321"/>
    <lineage>
        <taxon>Eukaryota</taxon>
        <taxon>Fungi</taxon>
        <taxon>Dikarya</taxon>
        <taxon>Basidiomycota</taxon>
        <taxon>Agaricomycotina</taxon>
        <taxon>Agaricomycetes</taxon>
        <taxon>Agaricomycetidae</taxon>
        <taxon>Agaricales</taxon>
        <taxon>Pleurotineae</taxon>
        <taxon>Pleurotaceae</taxon>
        <taxon>Pleurotus</taxon>
    </lineage>
</organism>
<protein>
    <submittedName>
        <fullName evidence="1">Uncharacterized protein</fullName>
    </submittedName>
</protein>
<proteinExistence type="predicted"/>
<accession>A0ACB7J5G2</accession>
<dbReference type="Proteomes" id="UP000824881">
    <property type="component" value="Unassembled WGS sequence"/>
</dbReference>
<reference evidence="1 2" key="1">
    <citation type="journal article" date="2021" name="Appl. Environ. Microbiol.">
        <title>Genetic linkage and physical mapping for an oyster mushroom Pleurotus cornucopiae and QTL analysis for the trait cap color.</title>
        <authorList>
            <person name="Zhang Y."/>
            <person name="Gao W."/>
            <person name="Sonnenberg A."/>
            <person name="Chen Q."/>
            <person name="Zhang J."/>
            <person name="Huang C."/>
        </authorList>
    </citation>
    <scope>NUCLEOTIDE SEQUENCE [LARGE SCALE GENOMIC DNA]</scope>
    <source>
        <strain evidence="1">CCMSSC00406</strain>
    </source>
</reference>